<gene>
    <name evidence="1" type="ORF">MM415A01455_0004</name>
    <name evidence="2" type="ORF">MM415B02709_0009</name>
</gene>
<dbReference type="EMBL" id="MT142239">
    <property type="protein sequence ID" value="QJA76708.1"/>
    <property type="molecule type" value="Genomic_DNA"/>
</dbReference>
<evidence type="ECO:0000313" key="1">
    <source>
        <dbReference type="EMBL" id="QJA76708.1"/>
    </source>
</evidence>
<name>A0A6M3L596_9ZZZZ</name>
<dbReference type="EMBL" id="MT142797">
    <property type="protein sequence ID" value="QJA88691.1"/>
    <property type="molecule type" value="Genomic_DNA"/>
</dbReference>
<proteinExistence type="predicted"/>
<protein>
    <submittedName>
        <fullName evidence="2">Uncharacterized protein</fullName>
    </submittedName>
</protein>
<evidence type="ECO:0000313" key="2">
    <source>
        <dbReference type="EMBL" id="QJA88691.1"/>
    </source>
</evidence>
<dbReference type="AlphaFoldDB" id="A0A6M3L596"/>
<reference evidence="2" key="1">
    <citation type="submission" date="2020-03" db="EMBL/GenBank/DDBJ databases">
        <title>The deep terrestrial virosphere.</title>
        <authorList>
            <person name="Holmfeldt K."/>
            <person name="Nilsson E."/>
            <person name="Simone D."/>
            <person name="Lopez-Fernandez M."/>
            <person name="Wu X."/>
            <person name="de Brujin I."/>
            <person name="Lundin D."/>
            <person name="Andersson A."/>
            <person name="Bertilsson S."/>
            <person name="Dopson M."/>
        </authorList>
    </citation>
    <scope>NUCLEOTIDE SEQUENCE</scope>
    <source>
        <strain evidence="1">MM415A01455</strain>
        <strain evidence="2">MM415B02709</strain>
    </source>
</reference>
<organism evidence="2">
    <name type="scientific">viral metagenome</name>
    <dbReference type="NCBI Taxonomy" id="1070528"/>
    <lineage>
        <taxon>unclassified sequences</taxon>
        <taxon>metagenomes</taxon>
        <taxon>organismal metagenomes</taxon>
    </lineage>
</organism>
<sequence length="93" mass="10587">MLSRYLKKYRKTVVSDNSVVGGPSWNTVHKWAVEKLDKLRESNDWKDYNERETAFIRGEIAILKGLLELPGNPGKVEKIRSGLLSSDDTFAGY</sequence>
<accession>A0A6M3L596</accession>